<dbReference type="GO" id="GO:0005634">
    <property type="term" value="C:nucleus"/>
    <property type="evidence" value="ECO:0007669"/>
    <property type="project" value="UniProtKB-SubCell"/>
</dbReference>
<organism evidence="9 10">
    <name type="scientific">Verruconis gallopava</name>
    <dbReference type="NCBI Taxonomy" id="253628"/>
    <lineage>
        <taxon>Eukaryota</taxon>
        <taxon>Fungi</taxon>
        <taxon>Dikarya</taxon>
        <taxon>Ascomycota</taxon>
        <taxon>Pezizomycotina</taxon>
        <taxon>Dothideomycetes</taxon>
        <taxon>Pleosporomycetidae</taxon>
        <taxon>Venturiales</taxon>
        <taxon>Sympoventuriaceae</taxon>
        <taxon>Verruconis</taxon>
    </lineage>
</organism>
<feature type="region of interest" description="Disordered" evidence="7">
    <location>
        <begin position="100"/>
        <end position="148"/>
    </location>
</feature>
<accession>A0A0D1XZ84</accession>
<evidence type="ECO:0000256" key="1">
    <source>
        <dbReference type="ARBA" id="ARBA00004123"/>
    </source>
</evidence>
<evidence type="ECO:0000256" key="6">
    <source>
        <dbReference type="RuleBase" id="RU000682"/>
    </source>
</evidence>
<comment type="subcellular location">
    <subcellularLocation>
        <location evidence="1 5 6">Nucleus</location>
    </subcellularLocation>
</comment>
<name>A0A0D1XZ84_9PEZI</name>
<dbReference type="PANTHER" id="PTHR24208">
    <property type="entry name" value="LIM/HOMEOBOX PROTEIN LHX"/>
    <property type="match status" value="1"/>
</dbReference>
<feature type="compositionally biased region" description="Basic and acidic residues" evidence="7">
    <location>
        <begin position="128"/>
        <end position="140"/>
    </location>
</feature>
<dbReference type="GeneID" id="27309021"/>
<dbReference type="InterPro" id="IPR050453">
    <property type="entry name" value="LIM_Homeobox_TF"/>
</dbReference>
<evidence type="ECO:0000256" key="2">
    <source>
        <dbReference type="ARBA" id="ARBA00023125"/>
    </source>
</evidence>
<evidence type="ECO:0000313" key="9">
    <source>
        <dbReference type="EMBL" id="KIW08111.1"/>
    </source>
</evidence>
<dbReference type="GO" id="GO:0000981">
    <property type="term" value="F:DNA-binding transcription factor activity, RNA polymerase II-specific"/>
    <property type="evidence" value="ECO:0007669"/>
    <property type="project" value="TreeGrafter"/>
</dbReference>
<feature type="compositionally biased region" description="Polar residues" evidence="7">
    <location>
        <begin position="288"/>
        <end position="302"/>
    </location>
</feature>
<dbReference type="InterPro" id="IPR001356">
    <property type="entry name" value="HD"/>
</dbReference>
<dbReference type="SUPFAM" id="SSF46689">
    <property type="entry name" value="Homeodomain-like"/>
    <property type="match status" value="1"/>
</dbReference>
<dbReference type="InParanoid" id="A0A0D1XZ84"/>
<evidence type="ECO:0000256" key="4">
    <source>
        <dbReference type="ARBA" id="ARBA00023242"/>
    </source>
</evidence>
<feature type="DNA-binding region" description="Homeobox" evidence="5">
    <location>
        <begin position="174"/>
        <end position="234"/>
    </location>
</feature>
<dbReference type="CDD" id="cd00086">
    <property type="entry name" value="homeodomain"/>
    <property type="match status" value="1"/>
</dbReference>
<dbReference type="Gene3D" id="1.10.10.60">
    <property type="entry name" value="Homeodomain-like"/>
    <property type="match status" value="1"/>
</dbReference>
<proteinExistence type="predicted"/>
<dbReference type="Pfam" id="PF00046">
    <property type="entry name" value="Homeodomain"/>
    <property type="match status" value="1"/>
</dbReference>
<dbReference type="GO" id="GO:0000977">
    <property type="term" value="F:RNA polymerase II transcription regulatory region sequence-specific DNA binding"/>
    <property type="evidence" value="ECO:0007669"/>
    <property type="project" value="TreeGrafter"/>
</dbReference>
<evidence type="ECO:0000256" key="5">
    <source>
        <dbReference type="PROSITE-ProRule" id="PRU00108"/>
    </source>
</evidence>
<dbReference type="OrthoDB" id="6159439at2759"/>
<dbReference type="EMBL" id="KN847531">
    <property type="protein sequence ID" value="KIW08111.1"/>
    <property type="molecule type" value="Genomic_DNA"/>
</dbReference>
<evidence type="ECO:0000313" key="10">
    <source>
        <dbReference type="Proteomes" id="UP000053259"/>
    </source>
</evidence>
<dbReference type="HOGENOM" id="CLU_032566_0_0_1"/>
<dbReference type="VEuPathDB" id="FungiDB:PV09_01048"/>
<feature type="compositionally biased region" description="Low complexity" evidence="7">
    <location>
        <begin position="103"/>
        <end position="114"/>
    </location>
</feature>
<keyword evidence="4 5" id="KW-0539">Nucleus</keyword>
<protein>
    <recommendedName>
        <fullName evidence="8">Homeobox domain-containing protein</fullName>
    </recommendedName>
</protein>
<keyword evidence="3 5" id="KW-0371">Homeobox</keyword>
<evidence type="ECO:0000259" key="8">
    <source>
        <dbReference type="PROSITE" id="PS50071"/>
    </source>
</evidence>
<dbReference type="InterPro" id="IPR009057">
    <property type="entry name" value="Homeodomain-like_sf"/>
</dbReference>
<sequence length="481" mass="52631">MIDCKPVEPMHTEQWMSSVESTHFEAIASQSIDLAENYHLRFGLEDQGQQNGQQALPQTEADRSSLSGHKRYLSFPLSTLETKQLAPFSCSSAVSPPLHHFSDPSIPNDSSSGSSGNGLTGDPLSRGPELDKQRAVKEESQAIDDAGCFSENEDVEGCKEDRPLTAAEIRAEKRKMKRFRLTHQQTRYLMSEFARQAHPDAAQRERLARNIPGLSSRQVQVWFQNRRAKLKRVAQDDREHIVQSRALPDDFDMTQALRSPFDGSQYSMSFVNNPNGSQAHARKDSAIDTRSGSEVQRSGAQMKSTCLNAQSGSPMFSPPLSAFGPSSPFQSSTFCSPFEAQSPQFSAKPALNNISEYMASTFPPRPPVVNRERASSDISGTFVTTSSPVTPKSVDLNGSPYGLGFSFANIPGFQVNSNLSARSQSRHPGKVLIPRKGCVLDVQSTQTPCLSASMVSHASPTVSYSMLSAPPGVTSFPQFMQ</sequence>
<feature type="region of interest" description="Disordered" evidence="7">
    <location>
        <begin position="276"/>
        <end position="302"/>
    </location>
</feature>
<dbReference type="STRING" id="253628.A0A0D1XZ84"/>
<keyword evidence="10" id="KW-1185">Reference proteome</keyword>
<dbReference type="PROSITE" id="PS50071">
    <property type="entry name" value="HOMEOBOX_2"/>
    <property type="match status" value="1"/>
</dbReference>
<keyword evidence="2 5" id="KW-0238">DNA-binding</keyword>
<evidence type="ECO:0000256" key="3">
    <source>
        <dbReference type="ARBA" id="ARBA00023155"/>
    </source>
</evidence>
<dbReference type="PANTHER" id="PTHR24208:SF166">
    <property type="entry name" value="LIM HOMEOBOX TRANSCRIPTION FACTOR 1 ALPHA, ISOFORM B"/>
    <property type="match status" value="1"/>
</dbReference>
<dbReference type="AlphaFoldDB" id="A0A0D1XZ84"/>
<reference evidence="9 10" key="1">
    <citation type="submission" date="2015-01" db="EMBL/GenBank/DDBJ databases">
        <title>The Genome Sequence of Ochroconis gallopava CBS43764.</title>
        <authorList>
            <consortium name="The Broad Institute Genomics Platform"/>
            <person name="Cuomo C."/>
            <person name="de Hoog S."/>
            <person name="Gorbushina A."/>
            <person name="Stielow B."/>
            <person name="Teixiera M."/>
            <person name="Abouelleil A."/>
            <person name="Chapman S.B."/>
            <person name="Priest M."/>
            <person name="Young S.K."/>
            <person name="Wortman J."/>
            <person name="Nusbaum C."/>
            <person name="Birren B."/>
        </authorList>
    </citation>
    <scope>NUCLEOTIDE SEQUENCE [LARGE SCALE GENOMIC DNA]</scope>
    <source>
        <strain evidence="9 10">CBS 43764</strain>
    </source>
</reference>
<dbReference type="Proteomes" id="UP000053259">
    <property type="component" value="Unassembled WGS sequence"/>
</dbReference>
<dbReference type="RefSeq" id="XP_016217980.1">
    <property type="nucleotide sequence ID" value="XM_016353885.1"/>
</dbReference>
<feature type="domain" description="Homeobox" evidence="8">
    <location>
        <begin position="172"/>
        <end position="233"/>
    </location>
</feature>
<evidence type="ECO:0000256" key="7">
    <source>
        <dbReference type="SAM" id="MobiDB-lite"/>
    </source>
</evidence>
<gene>
    <name evidence="9" type="ORF">PV09_01048</name>
</gene>
<dbReference type="SMART" id="SM00389">
    <property type="entry name" value="HOX"/>
    <property type="match status" value="1"/>
</dbReference>